<dbReference type="AlphaFoldDB" id="A0A0A9F9E4"/>
<feature type="transmembrane region" description="Helical" evidence="1">
    <location>
        <begin position="6"/>
        <end position="30"/>
    </location>
</feature>
<evidence type="ECO:0000313" key="2">
    <source>
        <dbReference type="EMBL" id="JAE06761.1"/>
    </source>
</evidence>
<reference evidence="2" key="1">
    <citation type="submission" date="2014-09" db="EMBL/GenBank/DDBJ databases">
        <authorList>
            <person name="Magalhaes I.L.F."/>
            <person name="Oliveira U."/>
            <person name="Santos F.R."/>
            <person name="Vidigal T.H.D.A."/>
            <person name="Brescovit A.D."/>
            <person name="Santos A.J."/>
        </authorList>
    </citation>
    <scope>NUCLEOTIDE SEQUENCE</scope>
    <source>
        <tissue evidence="2">Shoot tissue taken approximately 20 cm above the soil surface</tissue>
    </source>
</reference>
<proteinExistence type="predicted"/>
<keyword evidence="1" id="KW-0472">Membrane</keyword>
<protein>
    <submittedName>
        <fullName evidence="2">Uncharacterized protein</fullName>
    </submittedName>
</protein>
<evidence type="ECO:0000256" key="1">
    <source>
        <dbReference type="SAM" id="Phobius"/>
    </source>
</evidence>
<keyword evidence="1" id="KW-0812">Transmembrane</keyword>
<sequence length="75" mass="8738">MVESLQSLIVLFLFPTVLFMDSFWTGLALLQKILRRKELISLCGSSRTSTQLTFELQPEHQPYIIKHLLFSVKKK</sequence>
<accession>A0A0A9F9E4</accession>
<dbReference type="EMBL" id="GBRH01191135">
    <property type="protein sequence ID" value="JAE06761.1"/>
    <property type="molecule type" value="Transcribed_RNA"/>
</dbReference>
<keyword evidence="1" id="KW-1133">Transmembrane helix</keyword>
<reference evidence="2" key="2">
    <citation type="journal article" date="2015" name="Data Brief">
        <title>Shoot transcriptome of the giant reed, Arundo donax.</title>
        <authorList>
            <person name="Barrero R.A."/>
            <person name="Guerrero F.D."/>
            <person name="Moolhuijzen P."/>
            <person name="Goolsby J.A."/>
            <person name="Tidwell J."/>
            <person name="Bellgard S.E."/>
            <person name="Bellgard M.I."/>
        </authorList>
    </citation>
    <scope>NUCLEOTIDE SEQUENCE</scope>
    <source>
        <tissue evidence="2">Shoot tissue taken approximately 20 cm above the soil surface</tissue>
    </source>
</reference>
<organism evidence="2">
    <name type="scientific">Arundo donax</name>
    <name type="common">Giant reed</name>
    <name type="synonym">Donax arundinaceus</name>
    <dbReference type="NCBI Taxonomy" id="35708"/>
    <lineage>
        <taxon>Eukaryota</taxon>
        <taxon>Viridiplantae</taxon>
        <taxon>Streptophyta</taxon>
        <taxon>Embryophyta</taxon>
        <taxon>Tracheophyta</taxon>
        <taxon>Spermatophyta</taxon>
        <taxon>Magnoliopsida</taxon>
        <taxon>Liliopsida</taxon>
        <taxon>Poales</taxon>
        <taxon>Poaceae</taxon>
        <taxon>PACMAD clade</taxon>
        <taxon>Arundinoideae</taxon>
        <taxon>Arundineae</taxon>
        <taxon>Arundo</taxon>
    </lineage>
</organism>
<name>A0A0A9F9E4_ARUDO</name>